<proteinExistence type="predicted"/>
<reference evidence="2" key="1">
    <citation type="journal article" date="2022" name="Mol. Ecol. Resour.">
        <title>The genomes of chicory, endive, great burdock and yacon provide insights into Asteraceae palaeo-polyploidization history and plant inulin production.</title>
        <authorList>
            <person name="Fan W."/>
            <person name="Wang S."/>
            <person name="Wang H."/>
            <person name="Wang A."/>
            <person name="Jiang F."/>
            <person name="Liu H."/>
            <person name="Zhao H."/>
            <person name="Xu D."/>
            <person name="Zhang Y."/>
        </authorList>
    </citation>
    <scope>NUCLEOTIDE SEQUENCE [LARGE SCALE GENOMIC DNA]</scope>
    <source>
        <strain evidence="2">cv. Niubang</strain>
    </source>
</reference>
<evidence type="ECO:0000313" key="2">
    <source>
        <dbReference type="Proteomes" id="UP001055879"/>
    </source>
</evidence>
<dbReference type="EMBL" id="CM042056">
    <property type="protein sequence ID" value="KAI3697979.1"/>
    <property type="molecule type" value="Genomic_DNA"/>
</dbReference>
<gene>
    <name evidence="1" type="ORF">L6452_31086</name>
</gene>
<organism evidence="1 2">
    <name type="scientific">Arctium lappa</name>
    <name type="common">Greater burdock</name>
    <name type="synonym">Lappa major</name>
    <dbReference type="NCBI Taxonomy" id="4217"/>
    <lineage>
        <taxon>Eukaryota</taxon>
        <taxon>Viridiplantae</taxon>
        <taxon>Streptophyta</taxon>
        <taxon>Embryophyta</taxon>
        <taxon>Tracheophyta</taxon>
        <taxon>Spermatophyta</taxon>
        <taxon>Magnoliopsida</taxon>
        <taxon>eudicotyledons</taxon>
        <taxon>Gunneridae</taxon>
        <taxon>Pentapetalae</taxon>
        <taxon>asterids</taxon>
        <taxon>campanulids</taxon>
        <taxon>Asterales</taxon>
        <taxon>Asteraceae</taxon>
        <taxon>Carduoideae</taxon>
        <taxon>Cardueae</taxon>
        <taxon>Arctiinae</taxon>
        <taxon>Arctium</taxon>
    </lineage>
</organism>
<comment type="caution">
    <text evidence="1">The sequence shown here is derived from an EMBL/GenBank/DDBJ whole genome shotgun (WGS) entry which is preliminary data.</text>
</comment>
<evidence type="ECO:0000313" key="1">
    <source>
        <dbReference type="EMBL" id="KAI3697979.1"/>
    </source>
</evidence>
<accession>A0ACB8ZJ39</accession>
<name>A0ACB8ZJ39_ARCLA</name>
<protein>
    <submittedName>
        <fullName evidence="1">Uncharacterized protein</fullName>
    </submittedName>
</protein>
<dbReference type="Proteomes" id="UP001055879">
    <property type="component" value="Linkage Group LG10"/>
</dbReference>
<keyword evidence="2" id="KW-1185">Reference proteome</keyword>
<sequence>MLRTLDEDMAFEQHGSEPVLTGVLASGQINVNNNEETEVAESVGCIIETNQQSEQVVPTEASVQSTSTESLLPTIQTDEVDSGFLDDNHDQSSSNPLPYEHRWTKEHHIHQIIGDPTKLVQSRSTTLNQCMHDSFLSKIEPTRVSKALAYSDWVSAMQEELNQFEALKVWRLVPKLEGKSIIDTKWVFKNKKDEDGIVIRNKARLVAKGYRQEEGIDYDETYAPVARIEAIRMFLEYAAHKNFIVYQMDVKTAFLNGILKKEFYVT</sequence>
<reference evidence="1 2" key="2">
    <citation type="journal article" date="2022" name="Mol. Ecol. Resour.">
        <title>The genomes of chicory, endive, great burdock and yacon provide insights into Asteraceae paleo-polyploidization history and plant inulin production.</title>
        <authorList>
            <person name="Fan W."/>
            <person name="Wang S."/>
            <person name="Wang H."/>
            <person name="Wang A."/>
            <person name="Jiang F."/>
            <person name="Liu H."/>
            <person name="Zhao H."/>
            <person name="Xu D."/>
            <person name="Zhang Y."/>
        </authorList>
    </citation>
    <scope>NUCLEOTIDE SEQUENCE [LARGE SCALE GENOMIC DNA]</scope>
    <source>
        <strain evidence="2">cv. Niubang</strain>
    </source>
</reference>